<evidence type="ECO:0000256" key="8">
    <source>
        <dbReference type="SAM" id="Phobius"/>
    </source>
</evidence>
<dbReference type="PANTHER" id="PTHR38686">
    <property type="entry name" value="APOLIPOPROTEIN N-ACYLTRANSFERASE"/>
    <property type="match status" value="1"/>
</dbReference>
<evidence type="ECO:0000256" key="7">
    <source>
        <dbReference type="ARBA" id="ARBA00023315"/>
    </source>
</evidence>
<dbReference type="GO" id="GO:0042158">
    <property type="term" value="P:lipoprotein biosynthetic process"/>
    <property type="evidence" value="ECO:0007669"/>
    <property type="project" value="InterPro"/>
</dbReference>
<evidence type="ECO:0000259" key="9">
    <source>
        <dbReference type="PROSITE" id="PS50263"/>
    </source>
</evidence>
<dbReference type="PANTHER" id="PTHR38686:SF1">
    <property type="entry name" value="APOLIPOPROTEIN N-ACYLTRANSFERASE"/>
    <property type="match status" value="1"/>
</dbReference>
<keyword evidence="3" id="KW-0808">Transferase</keyword>
<organism evidence="10 11">
    <name type="scientific">Diversispora epigaea</name>
    <dbReference type="NCBI Taxonomy" id="1348612"/>
    <lineage>
        <taxon>Eukaryota</taxon>
        <taxon>Fungi</taxon>
        <taxon>Fungi incertae sedis</taxon>
        <taxon>Mucoromycota</taxon>
        <taxon>Glomeromycotina</taxon>
        <taxon>Glomeromycetes</taxon>
        <taxon>Diversisporales</taxon>
        <taxon>Diversisporaceae</taxon>
        <taxon>Diversispora</taxon>
    </lineage>
</organism>
<dbReference type="PROSITE" id="PS50263">
    <property type="entry name" value="CN_HYDROLASE"/>
    <property type="match status" value="1"/>
</dbReference>
<name>A0A397JJE8_9GLOM</name>
<protein>
    <recommendedName>
        <fullName evidence="9">CN hydrolase domain-containing protein</fullName>
    </recommendedName>
</protein>
<comment type="subcellular location">
    <subcellularLocation>
        <location evidence="1">Cell membrane</location>
        <topology evidence="1">Multi-pass membrane protein</topology>
    </subcellularLocation>
</comment>
<evidence type="ECO:0000256" key="5">
    <source>
        <dbReference type="ARBA" id="ARBA00022989"/>
    </source>
</evidence>
<feature type="transmembrane region" description="Helical" evidence="8">
    <location>
        <begin position="136"/>
        <end position="156"/>
    </location>
</feature>
<dbReference type="OrthoDB" id="2626014at2759"/>
<evidence type="ECO:0000256" key="6">
    <source>
        <dbReference type="ARBA" id="ARBA00023136"/>
    </source>
</evidence>
<keyword evidence="11" id="KW-1185">Reference proteome</keyword>
<keyword evidence="5 8" id="KW-1133">Transmembrane helix</keyword>
<keyword evidence="2" id="KW-1003">Cell membrane</keyword>
<feature type="transmembrane region" description="Helical" evidence="8">
    <location>
        <begin position="52"/>
        <end position="70"/>
    </location>
</feature>
<keyword evidence="4 8" id="KW-0812">Transmembrane</keyword>
<dbReference type="InterPro" id="IPR036526">
    <property type="entry name" value="C-N_Hydrolase_sf"/>
</dbReference>
<proteinExistence type="predicted"/>
<dbReference type="GO" id="GO:0016410">
    <property type="term" value="F:N-acyltransferase activity"/>
    <property type="evidence" value="ECO:0007669"/>
    <property type="project" value="InterPro"/>
</dbReference>
<feature type="transmembrane region" description="Helical" evidence="8">
    <location>
        <begin position="276"/>
        <end position="298"/>
    </location>
</feature>
<dbReference type="Pfam" id="PF00795">
    <property type="entry name" value="CN_hydrolase"/>
    <property type="match status" value="1"/>
</dbReference>
<dbReference type="Proteomes" id="UP000266861">
    <property type="component" value="Unassembled WGS sequence"/>
</dbReference>
<accession>A0A397JJE8</accession>
<sequence length="506" mass="57404">MFKMIFKKLFVFRPLYLLVFLLSLYGLGASPISILPFFNLPLIFLLVRINSITNNLWLFVSLAIGTGFSYSEQGAPSDSYFANVWVLTIVGAAVALLTLLPMIITKYLIKFIKRNQFFNDKILNSDENNSYTTSQFYLFLFPVLWTITWSMFRRYIPLGSWGDWAYTINNSGYGGDPIMQITSIGGLSAVNIILALMAQITTDYFIYYHMKNKFEVQQLENNNNNSNENHLIDLISEEGEEETPFLQNNQNNQDNQNNNKINKMKIKAEQLSIQNWYLRFGLIILLLVIIIFGSHRLYYLEDSNLENIGKLTVGCVLPPPGSNIEKMMKLTDALATQHNSKIILWAESAVDLRDDDELELLMTRAKKLANKKKFYLGLTYTISEGGSARFKKKNMLTLIGPNNETVFDYQKTHPVPIAEYSTESGPGGNLRVENIEIFNKISKDSISINVSGAICLDMDFPELLTTASEADIVLQPAQTWSSIIGLQHLKMASTRAIENGKNDEID</sequence>
<dbReference type="GO" id="GO:0005886">
    <property type="term" value="C:plasma membrane"/>
    <property type="evidence" value="ECO:0007669"/>
    <property type="project" value="UniProtKB-SubCell"/>
</dbReference>
<reference evidence="10 11" key="1">
    <citation type="submission" date="2018-08" db="EMBL/GenBank/DDBJ databases">
        <title>Genome and evolution of the arbuscular mycorrhizal fungus Diversispora epigaea (formerly Glomus versiforme) and its bacterial endosymbionts.</title>
        <authorList>
            <person name="Sun X."/>
            <person name="Fei Z."/>
            <person name="Harrison M."/>
        </authorList>
    </citation>
    <scope>NUCLEOTIDE SEQUENCE [LARGE SCALE GENOMIC DNA]</scope>
    <source>
        <strain evidence="10 11">IT104</strain>
    </source>
</reference>
<feature type="domain" description="CN hydrolase" evidence="9">
    <location>
        <begin position="309"/>
        <end position="506"/>
    </location>
</feature>
<evidence type="ECO:0000256" key="2">
    <source>
        <dbReference type="ARBA" id="ARBA00022475"/>
    </source>
</evidence>
<dbReference type="SUPFAM" id="SSF56317">
    <property type="entry name" value="Carbon-nitrogen hydrolase"/>
    <property type="match status" value="1"/>
</dbReference>
<feature type="transmembrane region" description="Helical" evidence="8">
    <location>
        <begin position="184"/>
        <end position="207"/>
    </location>
</feature>
<evidence type="ECO:0000256" key="3">
    <source>
        <dbReference type="ARBA" id="ARBA00022679"/>
    </source>
</evidence>
<gene>
    <name evidence="10" type="ORF">Glove_31g23</name>
</gene>
<feature type="transmembrane region" description="Helical" evidence="8">
    <location>
        <begin position="15"/>
        <end position="40"/>
    </location>
</feature>
<evidence type="ECO:0000313" key="11">
    <source>
        <dbReference type="Proteomes" id="UP000266861"/>
    </source>
</evidence>
<evidence type="ECO:0000256" key="4">
    <source>
        <dbReference type="ARBA" id="ARBA00022692"/>
    </source>
</evidence>
<dbReference type="Gene3D" id="3.60.110.10">
    <property type="entry name" value="Carbon-nitrogen hydrolase"/>
    <property type="match status" value="1"/>
</dbReference>
<dbReference type="InterPro" id="IPR003010">
    <property type="entry name" value="C-N_Hydrolase"/>
</dbReference>
<keyword evidence="7" id="KW-0012">Acyltransferase</keyword>
<dbReference type="EMBL" id="PQFF01000029">
    <property type="protein sequence ID" value="RHZ87717.1"/>
    <property type="molecule type" value="Genomic_DNA"/>
</dbReference>
<dbReference type="InterPro" id="IPR004563">
    <property type="entry name" value="Apolipo_AcylTrfase"/>
</dbReference>
<dbReference type="STRING" id="1348612.A0A397JJE8"/>
<evidence type="ECO:0000313" key="10">
    <source>
        <dbReference type="EMBL" id="RHZ87717.1"/>
    </source>
</evidence>
<evidence type="ECO:0000256" key="1">
    <source>
        <dbReference type="ARBA" id="ARBA00004651"/>
    </source>
</evidence>
<keyword evidence="6 8" id="KW-0472">Membrane</keyword>
<dbReference type="AlphaFoldDB" id="A0A397JJE8"/>
<comment type="caution">
    <text evidence="10">The sequence shown here is derived from an EMBL/GenBank/DDBJ whole genome shotgun (WGS) entry which is preliminary data.</text>
</comment>
<feature type="transmembrane region" description="Helical" evidence="8">
    <location>
        <begin position="82"/>
        <end position="104"/>
    </location>
</feature>